<name>A0A2H3NLL0_9BACT</name>
<gene>
    <name evidence="4" type="ORF">CRI93_07395</name>
</gene>
<evidence type="ECO:0000259" key="3">
    <source>
        <dbReference type="Pfam" id="PF26340"/>
    </source>
</evidence>
<reference evidence="4 5" key="1">
    <citation type="submission" date="2017-10" db="EMBL/GenBank/DDBJ databases">
        <title>Draft genome of Longimonas halophila.</title>
        <authorList>
            <person name="Goh K.M."/>
            <person name="Shamsir M.S."/>
            <person name="Lim S.W."/>
        </authorList>
    </citation>
    <scope>NUCLEOTIDE SEQUENCE [LARGE SCALE GENOMIC DNA]</scope>
    <source>
        <strain evidence="4 5">KCTC 42399</strain>
    </source>
</reference>
<dbReference type="CDD" id="cd00085">
    <property type="entry name" value="HNHc"/>
    <property type="match status" value="1"/>
</dbReference>
<sequence>MSDIDLYVSKIQNLRRDKNRDRYPSATRYGAPHKPILLLSVLDLIEEGQLPKNHIRLTPDLHDLFRSYWEDVMSEERRPNIAMPFFHLTGDNFWHLIPAEESKPILEAGKRLRSIRALHDHTEGARLDDELFSLLQGSENRDVLRATLIESYFSKSARSAVLERGQINVRSFKYSKILLQQPHHSPSPQDDSDASEAFPDPVRDQGFRRAVVAAYNHRCAASGIRILTADNRTAIDAAHIVPWSISHNDSPRNGIALSKLCHWAFEQGLMTISTDYRIRLSSELSASYNSPGYLGTLDERPIHLPDDRGLHPDPEYLSWHTKKRFRS</sequence>
<keyword evidence="4" id="KW-0255">Endonuclease</keyword>
<dbReference type="InterPro" id="IPR003615">
    <property type="entry name" value="HNH_nuc"/>
</dbReference>
<keyword evidence="4" id="KW-0378">Hydrolase</keyword>
<organism evidence="4 5">
    <name type="scientific">Longimonas halophila</name>
    <dbReference type="NCBI Taxonomy" id="1469170"/>
    <lineage>
        <taxon>Bacteria</taxon>
        <taxon>Pseudomonadati</taxon>
        <taxon>Rhodothermota</taxon>
        <taxon>Rhodothermia</taxon>
        <taxon>Rhodothermales</taxon>
        <taxon>Salisaetaceae</taxon>
        <taxon>Longimonas</taxon>
    </lineage>
</organism>
<accession>A0A2H3NLL0</accession>
<feature type="domain" description="HNH nuclease" evidence="2">
    <location>
        <begin position="219"/>
        <end position="272"/>
    </location>
</feature>
<evidence type="ECO:0000256" key="1">
    <source>
        <dbReference type="SAM" id="MobiDB-lite"/>
    </source>
</evidence>
<comment type="caution">
    <text evidence="4">The sequence shown here is derived from an EMBL/GenBank/DDBJ whole genome shotgun (WGS) entry which is preliminary data.</text>
</comment>
<keyword evidence="4" id="KW-0540">Nuclease</keyword>
<dbReference type="EMBL" id="PDEP01000006">
    <property type="protein sequence ID" value="PEN06960.1"/>
    <property type="molecule type" value="Genomic_DNA"/>
</dbReference>
<dbReference type="AlphaFoldDB" id="A0A2H3NLL0"/>
<keyword evidence="5" id="KW-1185">Reference proteome</keyword>
<dbReference type="Pfam" id="PF26340">
    <property type="entry name" value="DNA-SBD_ScoMcrA"/>
    <property type="match status" value="1"/>
</dbReference>
<evidence type="ECO:0000259" key="2">
    <source>
        <dbReference type="Pfam" id="PF13391"/>
    </source>
</evidence>
<protein>
    <submittedName>
        <fullName evidence="4">HNH endonuclease</fullName>
    </submittedName>
</protein>
<feature type="domain" description="ScoMcrA-like DNA sulfur-binding" evidence="3">
    <location>
        <begin position="9"/>
        <end position="164"/>
    </location>
</feature>
<dbReference type="OrthoDB" id="67788at2"/>
<evidence type="ECO:0000313" key="4">
    <source>
        <dbReference type="EMBL" id="PEN06960.1"/>
    </source>
</evidence>
<dbReference type="PIRSF" id="PIRSF030850">
    <property type="entry name" value="UCP030850"/>
    <property type="match status" value="1"/>
</dbReference>
<dbReference type="GO" id="GO:0004519">
    <property type="term" value="F:endonuclease activity"/>
    <property type="evidence" value="ECO:0007669"/>
    <property type="project" value="UniProtKB-KW"/>
</dbReference>
<evidence type="ECO:0000313" key="5">
    <source>
        <dbReference type="Proteomes" id="UP000221024"/>
    </source>
</evidence>
<proteinExistence type="predicted"/>
<dbReference type="Proteomes" id="UP000221024">
    <property type="component" value="Unassembled WGS sequence"/>
</dbReference>
<dbReference type="RefSeq" id="WP_098061990.1">
    <property type="nucleotide sequence ID" value="NZ_PDEP01000006.1"/>
</dbReference>
<dbReference type="InterPro" id="IPR011396">
    <property type="entry name" value="PT_DNA_restrict"/>
</dbReference>
<dbReference type="InterPro" id="IPR058813">
    <property type="entry name" value="DNA-SBD_ScoMcrA"/>
</dbReference>
<dbReference type="Pfam" id="PF13391">
    <property type="entry name" value="HNH_2"/>
    <property type="match status" value="1"/>
</dbReference>
<feature type="region of interest" description="Disordered" evidence="1">
    <location>
        <begin position="181"/>
        <end position="200"/>
    </location>
</feature>